<organism evidence="2 3">
    <name type="scientific">Setaria viridis</name>
    <name type="common">Green bristlegrass</name>
    <name type="synonym">Setaria italica subsp. viridis</name>
    <dbReference type="NCBI Taxonomy" id="4556"/>
    <lineage>
        <taxon>Eukaryota</taxon>
        <taxon>Viridiplantae</taxon>
        <taxon>Streptophyta</taxon>
        <taxon>Embryophyta</taxon>
        <taxon>Tracheophyta</taxon>
        <taxon>Spermatophyta</taxon>
        <taxon>Magnoliopsida</taxon>
        <taxon>Liliopsida</taxon>
        <taxon>Poales</taxon>
        <taxon>Poaceae</taxon>
        <taxon>PACMAD clade</taxon>
        <taxon>Panicoideae</taxon>
        <taxon>Panicodae</taxon>
        <taxon>Paniceae</taxon>
        <taxon>Cenchrinae</taxon>
        <taxon>Setaria</taxon>
    </lineage>
</organism>
<dbReference type="Proteomes" id="UP000298652">
    <property type="component" value="Chromosome 8"/>
</dbReference>
<evidence type="ECO:0000313" key="2">
    <source>
        <dbReference type="EMBL" id="TKV99562.1"/>
    </source>
</evidence>
<keyword evidence="3" id="KW-1185">Reference proteome</keyword>
<evidence type="ECO:0000313" key="3">
    <source>
        <dbReference type="Proteomes" id="UP000298652"/>
    </source>
</evidence>
<dbReference type="Gene3D" id="1.10.510.10">
    <property type="entry name" value="Transferase(Phosphotransferase) domain 1"/>
    <property type="match status" value="1"/>
</dbReference>
<reference evidence="2" key="1">
    <citation type="submission" date="2019-03" db="EMBL/GenBank/DDBJ databases">
        <title>WGS assembly of Setaria viridis.</title>
        <authorList>
            <person name="Huang P."/>
            <person name="Jenkins J."/>
            <person name="Grimwood J."/>
            <person name="Barry K."/>
            <person name="Healey A."/>
            <person name="Mamidi S."/>
            <person name="Sreedasyam A."/>
            <person name="Shu S."/>
            <person name="Feldman M."/>
            <person name="Wu J."/>
            <person name="Yu Y."/>
            <person name="Chen C."/>
            <person name="Johnson J."/>
            <person name="Rokhsar D."/>
            <person name="Baxter I."/>
            <person name="Schmutz J."/>
            <person name="Brutnell T."/>
            <person name="Kellogg E."/>
        </authorList>
    </citation>
    <scope>NUCLEOTIDE SEQUENCE [LARGE SCALE GENOMIC DNA]</scope>
</reference>
<accession>A0A4U6TFQ4</accession>
<dbReference type="Pfam" id="PF00069">
    <property type="entry name" value="Pkinase"/>
    <property type="match status" value="1"/>
</dbReference>
<dbReference type="AlphaFoldDB" id="A0A4U6TFQ4"/>
<dbReference type="Gramene" id="TKV99562">
    <property type="protein sequence ID" value="TKV99562"/>
    <property type="gene ID" value="SEVIR_8G052000v2"/>
</dbReference>
<dbReference type="GO" id="GO:0004672">
    <property type="term" value="F:protein kinase activity"/>
    <property type="evidence" value="ECO:0007669"/>
    <property type="project" value="InterPro"/>
</dbReference>
<dbReference type="InterPro" id="IPR011009">
    <property type="entry name" value="Kinase-like_dom_sf"/>
</dbReference>
<dbReference type="PANTHER" id="PTHR45707">
    <property type="entry name" value="C2 CALCIUM/LIPID-BINDING PLANT PHOSPHORIBOSYLTRANSFERASE FAMILY PROTEIN"/>
    <property type="match status" value="1"/>
</dbReference>
<dbReference type="SUPFAM" id="SSF56112">
    <property type="entry name" value="Protein kinase-like (PK-like)"/>
    <property type="match status" value="1"/>
</dbReference>
<proteinExistence type="predicted"/>
<protein>
    <recommendedName>
        <fullName evidence="1">Protein kinase domain-containing protein</fullName>
    </recommendedName>
</protein>
<dbReference type="InterPro" id="IPR000719">
    <property type="entry name" value="Prot_kinase_dom"/>
</dbReference>
<dbReference type="PANTHER" id="PTHR45707:SF81">
    <property type="entry name" value="PROTEIN KINASE DOMAIN-CONTAINING PROTEIN"/>
    <property type="match status" value="1"/>
</dbReference>
<gene>
    <name evidence="2" type="ORF">SEVIR_8G052000v2</name>
</gene>
<dbReference type="PROSITE" id="PS50011">
    <property type="entry name" value="PROTEIN_KINASE_DOM"/>
    <property type="match status" value="1"/>
</dbReference>
<dbReference type="EMBL" id="CM016559">
    <property type="protein sequence ID" value="TKV99562.1"/>
    <property type="molecule type" value="Genomic_DNA"/>
</dbReference>
<dbReference type="OMA" id="SSARHEF"/>
<sequence length="102" mass="11608">MDNNMLPKIADFGMSRLFGQQQSRIITQKCVGTLGYMAPEYINNGLISYKSDIFSLGVIIIELLIGSRDYPQSSETSFEHVIENMRQSSARHEFLTVSSFFF</sequence>
<name>A0A4U6TFQ4_SETVI</name>
<feature type="domain" description="Protein kinase" evidence="1">
    <location>
        <begin position="1"/>
        <end position="102"/>
    </location>
</feature>
<dbReference type="GO" id="GO:0005524">
    <property type="term" value="F:ATP binding"/>
    <property type="evidence" value="ECO:0007669"/>
    <property type="project" value="InterPro"/>
</dbReference>
<evidence type="ECO:0000259" key="1">
    <source>
        <dbReference type="PROSITE" id="PS50011"/>
    </source>
</evidence>